<dbReference type="EMBL" id="CP000950">
    <property type="protein sequence ID" value="ACA70422.1"/>
    <property type="molecule type" value="Genomic_DNA"/>
</dbReference>
<reference evidence="1" key="1">
    <citation type="submission" date="2008-02" db="EMBL/GenBank/DDBJ databases">
        <title>Complete sequence of Yersinia pseudotuberculosis YPIII.</title>
        <authorList>
            <consortium name="US DOE Joint Genome Institute"/>
            <person name="Challacombe J.F."/>
            <person name="Bruce D."/>
            <person name="Detter J.C."/>
            <person name="Green L."/>
            <person name="Land M."/>
            <person name="Munk C."/>
            <person name="Lindler L.E."/>
            <person name="Nikolich M.P."/>
            <person name="Brettin T."/>
        </authorList>
    </citation>
    <scope>NUCLEOTIDE SEQUENCE</scope>
    <source>
        <strain evidence="1">YPIII</strain>
    </source>
</reference>
<dbReference type="PATRIC" id="fig|502800.11.peg.514"/>
<accession>A0A0H3B761</accession>
<protein>
    <submittedName>
        <fullName evidence="1">Uncharacterized protein</fullName>
    </submittedName>
</protein>
<dbReference type="AlphaFoldDB" id="A0A0H3B761"/>
<proteinExistence type="predicted"/>
<dbReference type="KEGG" id="ypy:YPK_4163"/>
<organism evidence="1">
    <name type="scientific">Yersinia pseudotuberculosis serotype O:3 (strain YPIII)</name>
    <dbReference type="NCBI Taxonomy" id="502800"/>
    <lineage>
        <taxon>Bacteria</taxon>
        <taxon>Pseudomonadati</taxon>
        <taxon>Pseudomonadota</taxon>
        <taxon>Gammaproteobacteria</taxon>
        <taxon>Enterobacterales</taxon>
        <taxon>Yersiniaceae</taxon>
        <taxon>Yersinia</taxon>
    </lineage>
</organism>
<gene>
    <name evidence="1" type="ordered locus">YPK_4163</name>
</gene>
<evidence type="ECO:0000313" key="1">
    <source>
        <dbReference type="EMBL" id="ACA70422.1"/>
    </source>
</evidence>
<name>A0A0H3B761_YERPY</name>
<dbReference type="RefSeq" id="WP_012304765.1">
    <property type="nucleotide sequence ID" value="NZ_CP009792.1"/>
</dbReference>
<sequence length="215" mass="23818">MRLLTENMFQRLTTQRLVSISEVVNSLYGINPNTKTKDLPDDISEEAQDIKKAIARNLKSLGNSYVTISSEVDADLVFGAAHQFLVEGITPREIIDRAIEAVSAYVYTNNWEDIMFAFGGRLLVDDMTKIRKTGRGKHKKEDEENGTLKMVGLLIKLLAKNHASKKYGTSEAPTITEIYRSIIALAEEESITLKGIGKSTFASKSAAAIRATTEF</sequence>